<keyword evidence="2" id="KW-0732">Signal</keyword>
<name>A0A8K0N0E5_COCNU</name>
<feature type="signal peptide" evidence="2">
    <location>
        <begin position="1"/>
        <end position="26"/>
    </location>
</feature>
<feature type="region of interest" description="Disordered" evidence="1">
    <location>
        <begin position="97"/>
        <end position="117"/>
    </location>
</feature>
<dbReference type="EMBL" id="CM017875">
    <property type="protein sequence ID" value="KAG1338134.1"/>
    <property type="molecule type" value="Genomic_DNA"/>
</dbReference>
<dbReference type="OrthoDB" id="691016at2759"/>
<evidence type="ECO:0000313" key="4">
    <source>
        <dbReference type="Proteomes" id="UP000797356"/>
    </source>
</evidence>
<dbReference type="Proteomes" id="UP000797356">
    <property type="component" value="Chromosome 4"/>
</dbReference>
<dbReference type="AlphaFoldDB" id="A0A8K0N0E5"/>
<comment type="caution">
    <text evidence="3">The sequence shown here is derived from an EMBL/GenBank/DDBJ whole genome shotgun (WGS) entry which is preliminary data.</text>
</comment>
<protein>
    <submittedName>
        <fullName evidence="3">Uncharacterized protein</fullName>
    </submittedName>
</protein>
<organism evidence="3 4">
    <name type="scientific">Cocos nucifera</name>
    <name type="common">Coconut palm</name>
    <dbReference type="NCBI Taxonomy" id="13894"/>
    <lineage>
        <taxon>Eukaryota</taxon>
        <taxon>Viridiplantae</taxon>
        <taxon>Streptophyta</taxon>
        <taxon>Embryophyta</taxon>
        <taxon>Tracheophyta</taxon>
        <taxon>Spermatophyta</taxon>
        <taxon>Magnoliopsida</taxon>
        <taxon>Liliopsida</taxon>
        <taxon>Arecaceae</taxon>
        <taxon>Arecoideae</taxon>
        <taxon>Cocoseae</taxon>
        <taxon>Attaleinae</taxon>
        <taxon>Cocos</taxon>
    </lineage>
</organism>
<reference evidence="3" key="1">
    <citation type="journal article" date="2017" name="Gigascience">
        <title>The genome draft of coconut (Cocos nucifera).</title>
        <authorList>
            <person name="Xiao Y."/>
            <person name="Xu P."/>
            <person name="Fan H."/>
            <person name="Baudouin L."/>
            <person name="Xia W."/>
            <person name="Bocs S."/>
            <person name="Xu J."/>
            <person name="Li Q."/>
            <person name="Guo A."/>
            <person name="Zhou L."/>
            <person name="Li J."/>
            <person name="Wu Y."/>
            <person name="Ma Z."/>
            <person name="Armero A."/>
            <person name="Issali A.E."/>
            <person name="Liu N."/>
            <person name="Peng M."/>
            <person name="Yang Y."/>
        </authorList>
    </citation>
    <scope>NUCLEOTIDE SEQUENCE</scope>
    <source>
        <tissue evidence="3">Spear leaf of Hainan Tall coconut</tissue>
    </source>
</reference>
<accession>A0A8K0N0E5</accession>
<evidence type="ECO:0000256" key="2">
    <source>
        <dbReference type="SAM" id="SignalP"/>
    </source>
</evidence>
<sequence length="117" mass="12454">MPILSQVHPSLLFLLLLLITPQFSASRPINGFRSANMPAMDPGLNIALPKEILHIPPLDSSPPTVSPCNLASPVSTKSSASSKAEIEEKYKPLLLNLLPRGKVPPSGPSKGTNNHNS</sequence>
<gene>
    <name evidence="3" type="ORF">COCNU_04G004400</name>
</gene>
<feature type="compositionally biased region" description="Low complexity" evidence="1">
    <location>
        <begin position="71"/>
        <end position="83"/>
    </location>
</feature>
<keyword evidence="4" id="KW-1185">Reference proteome</keyword>
<feature type="region of interest" description="Disordered" evidence="1">
    <location>
        <begin position="63"/>
        <end position="85"/>
    </location>
</feature>
<evidence type="ECO:0000313" key="3">
    <source>
        <dbReference type="EMBL" id="KAG1338134.1"/>
    </source>
</evidence>
<reference evidence="3" key="2">
    <citation type="submission" date="2019-07" db="EMBL/GenBank/DDBJ databases">
        <authorList>
            <person name="Yang Y."/>
            <person name="Bocs S."/>
            <person name="Baudouin L."/>
        </authorList>
    </citation>
    <scope>NUCLEOTIDE SEQUENCE</scope>
    <source>
        <tissue evidence="3">Spear leaf of Hainan Tall coconut</tissue>
    </source>
</reference>
<proteinExistence type="predicted"/>
<evidence type="ECO:0000256" key="1">
    <source>
        <dbReference type="SAM" id="MobiDB-lite"/>
    </source>
</evidence>
<feature type="chain" id="PRO_5035464952" evidence="2">
    <location>
        <begin position="27"/>
        <end position="117"/>
    </location>
</feature>